<gene>
    <name evidence="3" type="ORF">ACFFGY_00435</name>
</gene>
<evidence type="ECO:0000313" key="3">
    <source>
        <dbReference type="EMBL" id="MFC0406693.1"/>
    </source>
</evidence>
<dbReference type="EC" id="4.3.2.7" evidence="1"/>
<protein>
    <recommendedName>
        <fullName evidence="1">glutathione-specific gamma-glutamylcyclotransferase</fullName>
        <ecNumber evidence="1">4.3.2.7</ecNumber>
    </recommendedName>
</protein>
<dbReference type="Pfam" id="PF04752">
    <property type="entry name" value="ChaC"/>
    <property type="match status" value="1"/>
</dbReference>
<proteinExistence type="predicted"/>
<dbReference type="PANTHER" id="PTHR12192:SF2">
    <property type="entry name" value="GLUTATHIONE-SPECIFIC GAMMA-GLUTAMYLCYCLOTRANSFERASE 2"/>
    <property type="match status" value="1"/>
</dbReference>
<keyword evidence="2" id="KW-0456">Lyase</keyword>
<dbReference type="EMBL" id="JBHLUN010000001">
    <property type="protein sequence ID" value="MFC0406693.1"/>
    <property type="molecule type" value="Genomic_DNA"/>
</dbReference>
<organism evidence="3 4">
    <name type="scientific">Roseomonas elaeocarpi</name>
    <dbReference type="NCBI Taxonomy" id="907779"/>
    <lineage>
        <taxon>Bacteria</taxon>
        <taxon>Pseudomonadati</taxon>
        <taxon>Pseudomonadota</taxon>
        <taxon>Alphaproteobacteria</taxon>
        <taxon>Acetobacterales</taxon>
        <taxon>Roseomonadaceae</taxon>
        <taxon>Roseomonas</taxon>
    </lineage>
</organism>
<dbReference type="PANTHER" id="PTHR12192">
    <property type="entry name" value="CATION TRANSPORT PROTEIN CHAC-RELATED"/>
    <property type="match status" value="1"/>
</dbReference>
<evidence type="ECO:0000313" key="4">
    <source>
        <dbReference type="Proteomes" id="UP001589865"/>
    </source>
</evidence>
<dbReference type="Gene3D" id="3.10.490.10">
    <property type="entry name" value="Gamma-glutamyl cyclotransferase-like"/>
    <property type="match status" value="1"/>
</dbReference>
<dbReference type="InterPro" id="IPR013024">
    <property type="entry name" value="GGCT-like"/>
</dbReference>
<evidence type="ECO:0000256" key="2">
    <source>
        <dbReference type="ARBA" id="ARBA00023239"/>
    </source>
</evidence>
<reference evidence="3 4" key="1">
    <citation type="submission" date="2024-09" db="EMBL/GenBank/DDBJ databases">
        <authorList>
            <person name="Sun Q."/>
            <person name="Mori K."/>
        </authorList>
    </citation>
    <scope>NUCLEOTIDE SEQUENCE [LARGE SCALE GENOMIC DNA]</scope>
    <source>
        <strain evidence="3 4">TBRC 5777</strain>
    </source>
</reference>
<comment type="caution">
    <text evidence="3">The sequence shown here is derived from an EMBL/GenBank/DDBJ whole genome shotgun (WGS) entry which is preliminary data.</text>
</comment>
<accession>A0ABV6JQ17</accession>
<dbReference type="InterPro" id="IPR036568">
    <property type="entry name" value="GGCT-like_sf"/>
</dbReference>
<sequence>MTRERLLSGAVEKMVHDAGIVVLTDAEREKSLQDTLAARPKGGEPVWLFGYGSLIWNPTFHYVESRTATVKGWQRAFCLSVPVGRGTPDNPGLVLALDSGGQCAGVAFRIAEEVLLEELSIVWRREMLTGAYIPHWVELIDGEGQVFGNAIAFTINRDGPQYTTLAEDVIIQRLATAEGQLGSAAEYLFQTQAGLQRLGIHDPLVDHLSLAVEEVQRAIT</sequence>
<dbReference type="Proteomes" id="UP001589865">
    <property type="component" value="Unassembled WGS sequence"/>
</dbReference>
<dbReference type="InterPro" id="IPR006840">
    <property type="entry name" value="ChaC"/>
</dbReference>
<keyword evidence="4" id="KW-1185">Reference proteome</keyword>
<name>A0ABV6JQ17_9PROT</name>
<dbReference type="RefSeq" id="WP_377042368.1">
    <property type="nucleotide sequence ID" value="NZ_JBHLUN010000001.1"/>
</dbReference>
<dbReference type="SUPFAM" id="SSF110857">
    <property type="entry name" value="Gamma-glutamyl cyclotransferase-like"/>
    <property type="match status" value="1"/>
</dbReference>
<evidence type="ECO:0000256" key="1">
    <source>
        <dbReference type="ARBA" id="ARBA00012344"/>
    </source>
</evidence>
<dbReference type="CDD" id="cd06661">
    <property type="entry name" value="GGCT_like"/>
    <property type="match status" value="1"/>
</dbReference>